<reference evidence="1" key="1">
    <citation type="submission" date="2023-10" db="EMBL/GenBank/DDBJ databases">
        <title>Genome assembly of Pristionchus species.</title>
        <authorList>
            <person name="Yoshida K."/>
            <person name="Sommer R.J."/>
        </authorList>
    </citation>
    <scope>NUCLEOTIDE SEQUENCE</scope>
    <source>
        <strain evidence="1">RS0144</strain>
    </source>
</reference>
<dbReference type="Gene3D" id="3.40.50.1820">
    <property type="entry name" value="alpha/beta hydrolase"/>
    <property type="match status" value="1"/>
</dbReference>
<gene>
    <name evidence="1" type="ORF">PENTCL1PPCAC_23882</name>
</gene>
<sequence>TRAPVYLSHAPSGTSTWNLLHYAQMASHKRVEHMDRNPLENMQRYGQETPPPYNFSSITAPIYHFWSRNDILQTREEIEKTIMSTLPQETVKEWIEIPEYNHFDYALAIDCADKVFNPI</sequence>
<feature type="non-terminal residue" evidence="1">
    <location>
        <position position="119"/>
    </location>
</feature>
<dbReference type="AlphaFoldDB" id="A0AAV5U5I2"/>
<name>A0AAV5U5I2_9BILA</name>
<keyword evidence="2" id="KW-1185">Reference proteome</keyword>
<feature type="non-terminal residue" evidence="1">
    <location>
        <position position="1"/>
    </location>
</feature>
<organism evidence="1 2">
    <name type="scientific">Pristionchus entomophagus</name>
    <dbReference type="NCBI Taxonomy" id="358040"/>
    <lineage>
        <taxon>Eukaryota</taxon>
        <taxon>Metazoa</taxon>
        <taxon>Ecdysozoa</taxon>
        <taxon>Nematoda</taxon>
        <taxon>Chromadorea</taxon>
        <taxon>Rhabditida</taxon>
        <taxon>Rhabditina</taxon>
        <taxon>Diplogasteromorpha</taxon>
        <taxon>Diplogasteroidea</taxon>
        <taxon>Neodiplogasteridae</taxon>
        <taxon>Pristionchus</taxon>
    </lineage>
</organism>
<comment type="caution">
    <text evidence="1">The sequence shown here is derived from an EMBL/GenBank/DDBJ whole genome shotgun (WGS) entry which is preliminary data.</text>
</comment>
<dbReference type="SUPFAM" id="SSF53474">
    <property type="entry name" value="alpha/beta-Hydrolases"/>
    <property type="match status" value="1"/>
</dbReference>
<dbReference type="PANTHER" id="PTHR11005">
    <property type="entry name" value="LYSOSOMAL ACID LIPASE-RELATED"/>
    <property type="match status" value="1"/>
</dbReference>
<evidence type="ECO:0008006" key="3">
    <source>
        <dbReference type="Google" id="ProtNLM"/>
    </source>
</evidence>
<protein>
    <recommendedName>
        <fullName evidence="3">Esterase</fullName>
    </recommendedName>
</protein>
<dbReference type="EMBL" id="BTSX01000005">
    <property type="protein sequence ID" value="GMT01708.1"/>
    <property type="molecule type" value="Genomic_DNA"/>
</dbReference>
<evidence type="ECO:0000313" key="2">
    <source>
        <dbReference type="Proteomes" id="UP001432027"/>
    </source>
</evidence>
<evidence type="ECO:0000313" key="1">
    <source>
        <dbReference type="EMBL" id="GMT01708.1"/>
    </source>
</evidence>
<proteinExistence type="predicted"/>
<dbReference type="Proteomes" id="UP001432027">
    <property type="component" value="Unassembled WGS sequence"/>
</dbReference>
<dbReference type="InterPro" id="IPR029058">
    <property type="entry name" value="AB_hydrolase_fold"/>
</dbReference>
<accession>A0AAV5U5I2</accession>